<dbReference type="OrthoDB" id="10261408at2759"/>
<dbReference type="GO" id="GO:0048666">
    <property type="term" value="P:neuron development"/>
    <property type="evidence" value="ECO:0007669"/>
    <property type="project" value="UniProtKB-ARBA"/>
</dbReference>
<dbReference type="CDD" id="cd18315">
    <property type="entry name" value="BTB_POZ_BAB-like"/>
    <property type="match status" value="1"/>
</dbReference>
<dbReference type="PANTHER" id="PTHR23110:SF106">
    <property type="entry name" value="FI01104P"/>
    <property type="match status" value="1"/>
</dbReference>
<feature type="domain" description="BTB" evidence="4">
    <location>
        <begin position="32"/>
        <end position="97"/>
    </location>
</feature>
<dbReference type="AlphaFoldDB" id="A0A6P4ESK3"/>
<dbReference type="Proteomes" id="UP001652680">
    <property type="component" value="Unassembled WGS sequence"/>
</dbReference>
<dbReference type="EnsemblMetazoa" id="XM_017125656.2">
    <property type="protein sequence ID" value="XP_016981145.1"/>
    <property type="gene ID" value="LOC108046097"/>
</dbReference>
<evidence type="ECO:0000313" key="7">
    <source>
        <dbReference type="RefSeq" id="XP_016981145.1"/>
    </source>
</evidence>
<evidence type="ECO:0000256" key="1">
    <source>
        <dbReference type="ARBA" id="ARBA00004123"/>
    </source>
</evidence>
<organism evidence="7">
    <name type="scientific">Drosophila rhopaloa</name>
    <name type="common">Fruit fly</name>
    <dbReference type="NCBI Taxonomy" id="1041015"/>
    <lineage>
        <taxon>Eukaryota</taxon>
        <taxon>Metazoa</taxon>
        <taxon>Ecdysozoa</taxon>
        <taxon>Arthropoda</taxon>
        <taxon>Hexapoda</taxon>
        <taxon>Insecta</taxon>
        <taxon>Pterygota</taxon>
        <taxon>Neoptera</taxon>
        <taxon>Endopterygota</taxon>
        <taxon>Diptera</taxon>
        <taxon>Brachycera</taxon>
        <taxon>Muscomorpha</taxon>
        <taxon>Ephydroidea</taxon>
        <taxon>Drosophilidae</taxon>
        <taxon>Drosophila</taxon>
        <taxon>Sophophora</taxon>
    </lineage>
</organism>
<dbReference type="Pfam" id="PF00651">
    <property type="entry name" value="BTB"/>
    <property type="match status" value="1"/>
</dbReference>
<protein>
    <submittedName>
        <fullName evidence="7">Modifier of mdg4 isoform X1</fullName>
    </submittedName>
</protein>
<keyword evidence="2" id="KW-0539">Nucleus</keyword>
<reference evidence="7" key="2">
    <citation type="submission" date="2025-04" db="UniProtKB">
        <authorList>
            <consortium name="RefSeq"/>
        </authorList>
    </citation>
    <scope>IDENTIFICATION</scope>
</reference>
<dbReference type="FunFam" id="3.30.710.10:FF:000286">
    <property type="entry name" value="CG12236"/>
    <property type="match status" value="1"/>
</dbReference>
<dbReference type="SMART" id="SM00355">
    <property type="entry name" value="ZnF_C2H2"/>
    <property type="match status" value="2"/>
</dbReference>
<dbReference type="InterPro" id="IPR013087">
    <property type="entry name" value="Znf_C2H2_type"/>
</dbReference>
<reference evidence="5" key="3">
    <citation type="submission" date="2025-05" db="UniProtKB">
        <authorList>
            <consortium name="EnsemblMetazoa"/>
        </authorList>
    </citation>
    <scope>IDENTIFICATION</scope>
</reference>
<proteinExistence type="predicted"/>
<accession>A0A6P4ESK3</accession>
<dbReference type="Gene3D" id="3.30.160.60">
    <property type="entry name" value="Classic Zinc Finger"/>
    <property type="match status" value="1"/>
</dbReference>
<dbReference type="PANTHER" id="PTHR23110">
    <property type="entry name" value="BTB DOMAIN TRANSCRIPTION FACTOR"/>
    <property type="match status" value="1"/>
</dbReference>
<dbReference type="PROSITE" id="PS00028">
    <property type="entry name" value="ZINC_FINGER_C2H2_1"/>
    <property type="match status" value="2"/>
</dbReference>
<dbReference type="PROSITE" id="PS50097">
    <property type="entry name" value="BTB"/>
    <property type="match status" value="1"/>
</dbReference>
<evidence type="ECO:0000256" key="2">
    <source>
        <dbReference type="ARBA" id="ARBA00023242"/>
    </source>
</evidence>
<dbReference type="SUPFAM" id="SSF54695">
    <property type="entry name" value="POZ domain"/>
    <property type="match status" value="1"/>
</dbReference>
<feature type="compositionally biased region" description="Low complexity" evidence="3">
    <location>
        <begin position="443"/>
        <end position="458"/>
    </location>
</feature>
<feature type="compositionally biased region" description="Polar residues" evidence="3">
    <location>
        <begin position="416"/>
        <end position="428"/>
    </location>
</feature>
<dbReference type="Gene3D" id="3.30.710.10">
    <property type="entry name" value="Potassium Channel Kv1.1, Chain A"/>
    <property type="match status" value="1"/>
</dbReference>
<dbReference type="SUPFAM" id="SSF57667">
    <property type="entry name" value="beta-beta-alpha zinc fingers"/>
    <property type="match status" value="1"/>
</dbReference>
<evidence type="ECO:0000313" key="5">
    <source>
        <dbReference type="EnsemblMetazoa" id="XP_016981145.1"/>
    </source>
</evidence>
<dbReference type="RefSeq" id="XP_016981145.1">
    <property type="nucleotide sequence ID" value="XM_017125656.1"/>
</dbReference>
<feature type="compositionally biased region" description="Low complexity" evidence="3">
    <location>
        <begin position="404"/>
        <end position="415"/>
    </location>
</feature>
<evidence type="ECO:0000313" key="6">
    <source>
        <dbReference type="Proteomes" id="UP001652680"/>
    </source>
</evidence>
<dbReference type="GO" id="GO:0003006">
    <property type="term" value="P:developmental process involved in reproduction"/>
    <property type="evidence" value="ECO:0007669"/>
    <property type="project" value="UniProtKB-ARBA"/>
</dbReference>
<dbReference type="InterPro" id="IPR000210">
    <property type="entry name" value="BTB/POZ_dom"/>
</dbReference>
<evidence type="ECO:0000256" key="3">
    <source>
        <dbReference type="SAM" id="MobiDB-lite"/>
    </source>
</evidence>
<feature type="region of interest" description="Disordered" evidence="3">
    <location>
        <begin position="384"/>
        <end position="468"/>
    </location>
</feature>
<dbReference type="InterPro" id="IPR036236">
    <property type="entry name" value="Znf_C2H2_sf"/>
</dbReference>
<dbReference type="InterPro" id="IPR051095">
    <property type="entry name" value="Dros_DevTransReg"/>
</dbReference>
<name>A0A6P4ESK3_DRORH</name>
<dbReference type="GO" id="GO:0006357">
    <property type="term" value="P:regulation of transcription by RNA polymerase II"/>
    <property type="evidence" value="ECO:0007669"/>
    <property type="project" value="TreeGrafter"/>
</dbReference>
<dbReference type="GO" id="GO:0048513">
    <property type="term" value="P:animal organ development"/>
    <property type="evidence" value="ECO:0007669"/>
    <property type="project" value="UniProtKB-ARBA"/>
</dbReference>
<dbReference type="SMART" id="SM00225">
    <property type="entry name" value="BTB"/>
    <property type="match status" value="1"/>
</dbReference>
<comment type="subcellular location">
    <subcellularLocation>
        <location evidence="1">Nucleus</location>
    </subcellularLocation>
</comment>
<keyword evidence="6" id="KW-1185">Reference proteome</keyword>
<feature type="compositionally biased region" description="Polar residues" evidence="3">
    <location>
        <begin position="327"/>
        <end position="342"/>
    </location>
</feature>
<dbReference type="GO" id="GO:0005634">
    <property type="term" value="C:nucleus"/>
    <property type="evidence" value="ECO:0007669"/>
    <property type="project" value="UniProtKB-SubCell"/>
</dbReference>
<evidence type="ECO:0000259" key="4">
    <source>
        <dbReference type="PROSITE" id="PS50097"/>
    </source>
</evidence>
<sequence length="545" mass="59887">MATTQQYSLRWNNYLRHLTYSLDNHRLNDDFVDVSLCVDGRRIKAHKVVLSSCSSYFKEIFKENPHPHPVIIFKFIKFEDLNSIIEFMYQGEVNVQQEALQSFLQTAELLAVQGLTAEEKEKPQLPVAPLISEHKLIKTIPSTIRAVNEQQQQVANVAQAQTATQTIEIPTATLLQATTASQVQSQVVAAAAAAAQQLQVQQQQQHHHVQTTQIQHIQVQSAPPPQQQQQQQQQQQSQQQQTTPVQTQHLTITNAVALPAASSVKKRKLTFSDDDDNIYTTETVDYAVKDEQTIVKTAEMTFLRGAVKMDIPDYIVGEVDDRLSDGATPQTSQDATTGAAQNVAQYSSEYEILTESEMEEKYQADADNAEIAIEMTRLLSNASGTAGANSGQVMEDAGGGGASTGPSTTVSVTPVKQSDNKASGTNVAMKQEPGTEPDVQPEAPATAPAAPTPAAHTPGSDEENAQDTGLAPLSCSFCSRHLKSTNALRRHIASRHSEIQGKEHECFICMKSFKTKWSLSTHNSRFHREMGCSTKGFTKIEYSDH</sequence>
<reference evidence="6" key="1">
    <citation type="journal article" date="2021" name="Elife">
        <title>Highly contiguous assemblies of 101 drosophilid genomes.</title>
        <authorList>
            <person name="Kim B.Y."/>
            <person name="Wang J.R."/>
            <person name="Miller D.E."/>
            <person name="Barmina O."/>
            <person name="Delaney E."/>
            <person name="Thompson A."/>
            <person name="Comeault A.A."/>
            <person name="Peede D."/>
            <person name="D'Agostino E.R."/>
            <person name="Pelaez J."/>
            <person name="Aguilar J.M."/>
            <person name="Haji D."/>
            <person name="Matsunaga T."/>
            <person name="Armstrong E.E."/>
            <person name="Zych M."/>
            <person name="Ogawa Y."/>
            <person name="Stamenkovic-Radak M."/>
            <person name="Jelic M."/>
            <person name="Veselinovic M.S."/>
            <person name="Tanaskovic M."/>
            <person name="Eric P."/>
            <person name="Gao J.J."/>
            <person name="Katoh T.K."/>
            <person name="Toda M.J."/>
            <person name="Watabe H."/>
            <person name="Watada M."/>
            <person name="Davis J.S."/>
            <person name="Moyle L.C."/>
            <person name="Manoli G."/>
            <person name="Bertolini E."/>
            <person name="Kostal V."/>
            <person name="Hawley R.S."/>
            <person name="Takahashi A."/>
            <person name="Jones C.D."/>
            <person name="Price D.K."/>
            <person name="Whiteman N."/>
            <person name="Kopp A."/>
            <person name="Matute D.R."/>
            <person name="Petrov D.A."/>
        </authorList>
    </citation>
    <scope>NUCLEOTIDE SEQUENCE [LARGE SCALE GENOMIC DNA]</scope>
</reference>
<feature type="region of interest" description="Disordered" evidence="3">
    <location>
        <begin position="322"/>
        <end position="342"/>
    </location>
</feature>
<dbReference type="InterPro" id="IPR011333">
    <property type="entry name" value="SKP1/BTB/POZ_sf"/>
</dbReference>
<feature type="region of interest" description="Disordered" evidence="3">
    <location>
        <begin position="209"/>
        <end position="246"/>
    </location>
</feature>
<dbReference type="GeneID" id="108046097"/>
<gene>
    <name evidence="7" type="primary">LOC108046097</name>
    <name evidence="5" type="synonym">108046097</name>
</gene>